<dbReference type="PANTHER" id="PTHR45797">
    <property type="entry name" value="RAD54-LIKE"/>
    <property type="match status" value="1"/>
</dbReference>
<organism evidence="8 9">
    <name type="scientific">Ascosphaera apis ARSEF 7405</name>
    <dbReference type="NCBI Taxonomy" id="392613"/>
    <lineage>
        <taxon>Eukaryota</taxon>
        <taxon>Fungi</taxon>
        <taxon>Dikarya</taxon>
        <taxon>Ascomycota</taxon>
        <taxon>Pezizomycotina</taxon>
        <taxon>Eurotiomycetes</taxon>
        <taxon>Eurotiomycetidae</taxon>
        <taxon>Onygenales</taxon>
        <taxon>Ascosphaeraceae</taxon>
        <taxon>Ascosphaera</taxon>
    </lineage>
</organism>
<dbReference type="GO" id="GO:0005524">
    <property type="term" value="F:ATP binding"/>
    <property type="evidence" value="ECO:0007669"/>
    <property type="project" value="UniProtKB-KW"/>
</dbReference>
<dbReference type="GO" id="GO:0005634">
    <property type="term" value="C:nucleus"/>
    <property type="evidence" value="ECO:0007669"/>
    <property type="project" value="UniProtKB-SubCell"/>
</dbReference>
<keyword evidence="3" id="KW-0547">Nucleotide-binding</keyword>
<dbReference type="InterPro" id="IPR027417">
    <property type="entry name" value="P-loop_NTPase"/>
</dbReference>
<proteinExistence type="inferred from homology"/>
<evidence type="ECO:0000256" key="1">
    <source>
        <dbReference type="ARBA" id="ARBA00004123"/>
    </source>
</evidence>
<keyword evidence="7" id="KW-0539">Nucleus</keyword>
<dbReference type="PANTHER" id="PTHR45797:SF1">
    <property type="entry name" value="HELICASE ARIP4"/>
    <property type="match status" value="1"/>
</dbReference>
<comment type="caution">
    <text evidence="8">The sequence shown here is derived from an EMBL/GenBank/DDBJ whole genome shotgun (WGS) entry which is preliminary data.</text>
</comment>
<dbReference type="Proteomes" id="UP000242877">
    <property type="component" value="Unassembled WGS sequence"/>
</dbReference>
<gene>
    <name evidence="8" type="ORF">AAP_05377</name>
</gene>
<dbReference type="OrthoDB" id="413460at2759"/>
<name>A0A162I2T5_9EURO</name>
<dbReference type="InterPro" id="IPR044574">
    <property type="entry name" value="ARIP4-like"/>
</dbReference>
<keyword evidence="6" id="KW-0238">DNA-binding</keyword>
<keyword evidence="9" id="KW-1185">Reference proteome</keyword>
<evidence type="ECO:0000256" key="3">
    <source>
        <dbReference type="ARBA" id="ARBA00022741"/>
    </source>
</evidence>
<sequence>MLRTSFEAAVALHDVLVPRIHRLTINKFKERLPLRKDFALTVGLTEFQRKTYDLYTSFLNLDMADSGKAVWYYMHVEFISYICTHPLLFYMHFPKSKILRRILAHEPRPAVHLEAVQPDVEQAFFDLLCSVPDMTSTSLSNRILIVEKIVEESIKVGDKVFIITDSLETMDLVQHLLHVQGRSVWCFTDAMPAANTPQHVTYTEADVYISWPGGCHAYMYTTRANRVIILESTREHCFQDWAINQLHCLGQQKPLYVYRFMASETFEEILFYRKVFSVDLLHRIVDDLVTPRRIPLEWVYPNLHPQTIPGDEPSELRGQDAILDRIMEGDYSITGIRKIDLQI</sequence>
<evidence type="ECO:0000256" key="6">
    <source>
        <dbReference type="ARBA" id="ARBA00023125"/>
    </source>
</evidence>
<evidence type="ECO:0000256" key="5">
    <source>
        <dbReference type="ARBA" id="ARBA00022840"/>
    </source>
</evidence>
<dbReference type="GO" id="GO:0004386">
    <property type="term" value="F:helicase activity"/>
    <property type="evidence" value="ECO:0007669"/>
    <property type="project" value="UniProtKB-KW"/>
</dbReference>
<dbReference type="Gene3D" id="3.40.50.300">
    <property type="entry name" value="P-loop containing nucleotide triphosphate hydrolases"/>
    <property type="match status" value="1"/>
</dbReference>
<reference evidence="8 9" key="1">
    <citation type="journal article" date="2016" name="Genome Biol. Evol.">
        <title>Divergent and convergent evolution of fungal pathogenicity.</title>
        <authorList>
            <person name="Shang Y."/>
            <person name="Xiao G."/>
            <person name="Zheng P."/>
            <person name="Cen K."/>
            <person name="Zhan S."/>
            <person name="Wang C."/>
        </authorList>
    </citation>
    <scope>NUCLEOTIDE SEQUENCE [LARGE SCALE GENOMIC DNA]</scope>
    <source>
        <strain evidence="8 9">ARSEF 7405</strain>
    </source>
</reference>
<keyword evidence="4" id="KW-0347">Helicase</keyword>
<protein>
    <submittedName>
        <fullName evidence="8">Uncharacterized protein</fullName>
    </submittedName>
</protein>
<evidence type="ECO:0000256" key="2">
    <source>
        <dbReference type="ARBA" id="ARBA00007025"/>
    </source>
</evidence>
<accession>A0A162I2T5</accession>
<dbReference type="GO" id="GO:0003677">
    <property type="term" value="F:DNA binding"/>
    <property type="evidence" value="ECO:0007669"/>
    <property type="project" value="UniProtKB-KW"/>
</dbReference>
<dbReference type="SUPFAM" id="SSF52540">
    <property type="entry name" value="P-loop containing nucleoside triphosphate hydrolases"/>
    <property type="match status" value="1"/>
</dbReference>
<dbReference type="EMBL" id="AZGZ01000030">
    <property type="protein sequence ID" value="KZZ87893.1"/>
    <property type="molecule type" value="Genomic_DNA"/>
</dbReference>
<keyword evidence="5" id="KW-0067">ATP-binding</keyword>
<dbReference type="AlphaFoldDB" id="A0A162I2T5"/>
<evidence type="ECO:0000313" key="9">
    <source>
        <dbReference type="Proteomes" id="UP000242877"/>
    </source>
</evidence>
<dbReference type="GO" id="GO:0016887">
    <property type="term" value="F:ATP hydrolysis activity"/>
    <property type="evidence" value="ECO:0007669"/>
    <property type="project" value="InterPro"/>
</dbReference>
<evidence type="ECO:0000313" key="8">
    <source>
        <dbReference type="EMBL" id="KZZ87893.1"/>
    </source>
</evidence>
<dbReference type="VEuPathDB" id="FungiDB:AAP_05377"/>
<evidence type="ECO:0000256" key="7">
    <source>
        <dbReference type="ARBA" id="ARBA00023242"/>
    </source>
</evidence>
<comment type="similarity">
    <text evidence="2">Belongs to the SNF2/RAD54 helicase family.</text>
</comment>
<keyword evidence="4" id="KW-0378">Hydrolase</keyword>
<comment type="subcellular location">
    <subcellularLocation>
        <location evidence="1">Nucleus</location>
    </subcellularLocation>
</comment>
<evidence type="ECO:0000256" key="4">
    <source>
        <dbReference type="ARBA" id="ARBA00022806"/>
    </source>
</evidence>